<reference evidence="1" key="1">
    <citation type="submission" date="2021-06" db="EMBL/GenBank/DDBJ databases">
        <authorList>
            <consortium name="DOE Joint Genome Institute"/>
            <person name="Mondo S.J."/>
            <person name="Amses K.R."/>
            <person name="Simmons D.R."/>
            <person name="Longcore J.E."/>
            <person name="Seto K."/>
            <person name="Alves G.H."/>
            <person name="Bonds A.E."/>
            <person name="Quandt C.A."/>
            <person name="Davis W.J."/>
            <person name="Chang Y."/>
            <person name="Letcher P.M."/>
            <person name="Powell M.J."/>
            <person name="Kuo A."/>
            <person name="Labutti K."/>
            <person name="Pangilinan J."/>
            <person name="Andreopoulos W."/>
            <person name="Tritt A."/>
            <person name="Riley R."/>
            <person name="Hundley H."/>
            <person name="Johnson J."/>
            <person name="Lipzen A."/>
            <person name="Barry K."/>
            <person name="Berbee M.L."/>
            <person name="Buchler N.E."/>
            <person name="Grigoriev I.V."/>
            <person name="Spatafora J.W."/>
            <person name="Stajich J.E."/>
            <person name="James T.Y."/>
        </authorList>
    </citation>
    <scope>NUCLEOTIDE SEQUENCE</scope>
    <source>
        <strain evidence="1">AG</strain>
    </source>
</reference>
<protein>
    <submittedName>
        <fullName evidence="1">Uncharacterized protein</fullName>
    </submittedName>
</protein>
<reference evidence="1" key="2">
    <citation type="journal article" date="2022" name="Proc. Natl. Acad. Sci. U.S.A.">
        <title>Diploid-dominant life cycles characterize the early evolution of Fungi.</title>
        <authorList>
            <person name="Amses K.R."/>
            <person name="Simmons D.R."/>
            <person name="Longcore J.E."/>
            <person name="Mondo S.J."/>
            <person name="Seto K."/>
            <person name="Jeronimo G.H."/>
            <person name="Bonds A.E."/>
            <person name="Quandt C.A."/>
            <person name="Davis W.J."/>
            <person name="Chang Y."/>
            <person name="Federici B.A."/>
            <person name="Kuo A."/>
            <person name="LaButti K."/>
            <person name="Pangilinan J."/>
            <person name="Andreopoulos W."/>
            <person name="Tritt A."/>
            <person name="Riley R."/>
            <person name="Hundley H."/>
            <person name="Johnson J."/>
            <person name="Lipzen A."/>
            <person name="Barry K."/>
            <person name="Lang B.F."/>
            <person name="Cuomo C.A."/>
            <person name="Buchler N.E."/>
            <person name="Grigoriev I.V."/>
            <person name="Spatafora J.W."/>
            <person name="Stajich J.E."/>
            <person name="James T.Y."/>
        </authorList>
    </citation>
    <scope>NUCLEOTIDE SEQUENCE</scope>
    <source>
        <strain evidence="1">AG</strain>
    </source>
</reference>
<sequence>MTWLGLSRPCPVLASPRLTLSCSAQPESRNYHCCLATSVRDRGHGLHIVCDMPKATLSLHSLFVLSQITWTLVFFFGQA</sequence>
<accession>A0AAD5HG44</accession>
<gene>
    <name evidence="1" type="ORF">K450DRAFT_232650</name>
</gene>
<dbReference type="Proteomes" id="UP001206595">
    <property type="component" value="Unassembled WGS sequence"/>
</dbReference>
<dbReference type="EMBL" id="MU620906">
    <property type="protein sequence ID" value="KAI8581356.1"/>
    <property type="molecule type" value="Genomic_DNA"/>
</dbReference>
<dbReference type="GeneID" id="75912977"/>
<evidence type="ECO:0000313" key="1">
    <source>
        <dbReference type="EMBL" id="KAI8581356.1"/>
    </source>
</evidence>
<proteinExistence type="predicted"/>
<organism evidence="1 2">
    <name type="scientific">Umbelopsis ramanniana AG</name>
    <dbReference type="NCBI Taxonomy" id="1314678"/>
    <lineage>
        <taxon>Eukaryota</taxon>
        <taxon>Fungi</taxon>
        <taxon>Fungi incertae sedis</taxon>
        <taxon>Mucoromycota</taxon>
        <taxon>Mucoromycotina</taxon>
        <taxon>Umbelopsidomycetes</taxon>
        <taxon>Umbelopsidales</taxon>
        <taxon>Umbelopsidaceae</taxon>
        <taxon>Umbelopsis</taxon>
    </lineage>
</organism>
<comment type="caution">
    <text evidence="1">The sequence shown here is derived from an EMBL/GenBank/DDBJ whole genome shotgun (WGS) entry which is preliminary data.</text>
</comment>
<name>A0AAD5HG44_UMBRA</name>
<evidence type="ECO:0000313" key="2">
    <source>
        <dbReference type="Proteomes" id="UP001206595"/>
    </source>
</evidence>
<dbReference type="AlphaFoldDB" id="A0AAD5HG44"/>
<keyword evidence="2" id="KW-1185">Reference proteome</keyword>
<dbReference type="RefSeq" id="XP_051446360.1">
    <property type="nucleotide sequence ID" value="XM_051587632.1"/>
</dbReference>